<gene>
    <name evidence="6" type="ORF">H9650_09760</name>
</gene>
<evidence type="ECO:0000313" key="6">
    <source>
        <dbReference type="EMBL" id="MBD7944399.1"/>
    </source>
</evidence>
<sequence length="171" mass="20560">MGTGNKKIIEEFLSYPDNKKLFEDYQYTKSQEIKNQLDNEFKKFYQNIRILSYVIKVLHYESKRFDQKERLHRSKNILSLDSDDKITVIYHERFFTDFIGFSDDIADHISSEKLFFSIRKLSERQKKILSLVFVKQMTDREIASYFGISQQAVSKSRRNIIDNIRKELTYD</sequence>
<evidence type="ECO:0000256" key="4">
    <source>
        <dbReference type="ARBA" id="ARBA00023163"/>
    </source>
</evidence>
<organism evidence="6 7">
    <name type="scientific">Psychrobacillus faecigallinarum</name>
    <dbReference type="NCBI Taxonomy" id="2762235"/>
    <lineage>
        <taxon>Bacteria</taxon>
        <taxon>Bacillati</taxon>
        <taxon>Bacillota</taxon>
        <taxon>Bacilli</taxon>
        <taxon>Bacillales</taxon>
        <taxon>Bacillaceae</taxon>
        <taxon>Psychrobacillus</taxon>
    </lineage>
</organism>
<reference evidence="6 7" key="1">
    <citation type="submission" date="2020-08" db="EMBL/GenBank/DDBJ databases">
        <title>A Genomic Blueprint of the Chicken Gut Microbiome.</title>
        <authorList>
            <person name="Gilroy R."/>
            <person name="Ravi A."/>
            <person name="Getino M."/>
            <person name="Pursley I."/>
            <person name="Horton D.L."/>
            <person name="Alikhan N.-F."/>
            <person name="Baker D."/>
            <person name="Gharbi K."/>
            <person name="Hall N."/>
            <person name="Watson M."/>
            <person name="Adriaenssens E.M."/>
            <person name="Foster-Nyarko E."/>
            <person name="Jarju S."/>
            <person name="Secka A."/>
            <person name="Antonio M."/>
            <person name="Oren A."/>
            <person name="Chaudhuri R."/>
            <person name="La Ragione R.M."/>
            <person name="Hildebrand F."/>
            <person name="Pallen M.J."/>
        </authorList>
    </citation>
    <scope>NUCLEOTIDE SEQUENCE [LARGE SCALE GENOMIC DNA]</scope>
    <source>
        <strain evidence="6 7">Sa2BUA9</strain>
    </source>
</reference>
<protein>
    <recommendedName>
        <fullName evidence="5">RNA polymerase sigma-70 region 4 domain-containing protein</fullName>
    </recommendedName>
</protein>
<keyword evidence="4" id="KW-0804">Transcription</keyword>
<evidence type="ECO:0000256" key="2">
    <source>
        <dbReference type="ARBA" id="ARBA00023082"/>
    </source>
</evidence>
<dbReference type="InterPro" id="IPR013324">
    <property type="entry name" value="RNA_pol_sigma_r3/r4-like"/>
</dbReference>
<feature type="domain" description="RNA polymerase sigma-70 region 4" evidence="5">
    <location>
        <begin position="119"/>
        <end position="166"/>
    </location>
</feature>
<comment type="caution">
    <text evidence="6">The sequence shown here is derived from an EMBL/GenBank/DDBJ whole genome shotgun (WGS) entry which is preliminary data.</text>
</comment>
<keyword evidence="1" id="KW-0805">Transcription regulation</keyword>
<accession>A0ABR8R9L0</accession>
<name>A0ABR8R9L0_9BACI</name>
<evidence type="ECO:0000256" key="1">
    <source>
        <dbReference type="ARBA" id="ARBA00023015"/>
    </source>
</evidence>
<evidence type="ECO:0000259" key="5">
    <source>
        <dbReference type="Pfam" id="PF04545"/>
    </source>
</evidence>
<dbReference type="PANTHER" id="PTHR30385">
    <property type="entry name" value="SIGMA FACTOR F FLAGELLAR"/>
    <property type="match status" value="1"/>
</dbReference>
<keyword evidence="2" id="KW-0731">Sigma factor</keyword>
<dbReference type="Proteomes" id="UP000640786">
    <property type="component" value="Unassembled WGS sequence"/>
</dbReference>
<dbReference type="SUPFAM" id="SSF88659">
    <property type="entry name" value="Sigma3 and sigma4 domains of RNA polymerase sigma factors"/>
    <property type="match status" value="1"/>
</dbReference>
<keyword evidence="3" id="KW-0238">DNA-binding</keyword>
<dbReference type="Pfam" id="PF04545">
    <property type="entry name" value="Sigma70_r4"/>
    <property type="match status" value="1"/>
</dbReference>
<evidence type="ECO:0000313" key="7">
    <source>
        <dbReference type="Proteomes" id="UP000640786"/>
    </source>
</evidence>
<evidence type="ECO:0000256" key="3">
    <source>
        <dbReference type="ARBA" id="ARBA00023125"/>
    </source>
</evidence>
<proteinExistence type="predicted"/>
<dbReference type="RefSeq" id="WP_191697080.1">
    <property type="nucleotide sequence ID" value="NZ_JACSQO010000004.1"/>
</dbReference>
<dbReference type="Gene3D" id="1.20.140.160">
    <property type="match status" value="1"/>
</dbReference>
<keyword evidence="7" id="KW-1185">Reference proteome</keyword>
<dbReference type="InterPro" id="IPR007630">
    <property type="entry name" value="RNA_pol_sigma70_r4"/>
</dbReference>
<dbReference type="EMBL" id="JACSQO010000004">
    <property type="protein sequence ID" value="MBD7944399.1"/>
    <property type="molecule type" value="Genomic_DNA"/>
</dbReference>